<keyword evidence="3" id="KW-1185">Reference proteome</keyword>
<evidence type="ECO:0008006" key="4">
    <source>
        <dbReference type="Google" id="ProtNLM"/>
    </source>
</evidence>
<keyword evidence="1" id="KW-0812">Transmembrane</keyword>
<keyword evidence="1" id="KW-1133">Transmembrane helix</keyword>
<keyword evidence="1" id="KW-0472">Membrane</keyword>
<dbReference type="Proteomes" id="UP001169027">
    <property type="component" value="Unassembled WGS sequence"/>
</dbReference>
<evidence type="ECO:0000313" key="3">
    <source>
        <dbReference type="Proteomes" id="UP001169027"/>
    </source>
</evidence>
<comment type="caution">
    <text evidence="2">The sequence shown here is derived from an EMBL/GenBank/DDBJ whole genome shotgun (WGS) entry which is preliminary data.</text>
</comment>
<evidence type="ECO:0000313" key="2">
    <source>
        <dbReference type="EMBL" id="MDO1533523.1"/>
    </source>
</evidence>
<gene>
    <name evidence="2" type="ORF">Q2T77_14600</name>
</gene>
<accession>A0ABT8S4V7</accession>
<sequence length="132" mass="15253">MVDLPMDFLTRTWADITSGRHAPLAFRFILQPAVAAFLAYRAGRRDALDGRPLYFLALVRDRAQRRALIREGWGHVSKVFIVAVVMDAIYQFVAMRWVYPGEALMVALVLAVVPYLLFRSLVNWMLRRTRSR</sequence>
<reference evidence="2" key="1">
    <citation type="submission" date="2023-06" db="EMBL/GenBank/DDBJ databases">
        <authorList>
            <person name="Jiang Y."/>
            <person name="Liu Q."/>
        </authorList>
    </citation>
    <scope>NUCLEOTIDE SEQUENCE</scope>
    <source>
        <strain evidence="2">CGMCC 1.12090</strain>
    </source>
</reference>
<feature type="transmembrane region" description="Helical" evidence="1">
    <location>
        <begin position="105"/>
        <end position="126"/>
    </location>
</feature>
<name>A0ABT8S4V7_9BURK</name>
<dbReference type="RefSeq" id="WP_301810230.1">
    <property type="nucleotide sequence ID" value="NZ_JAUJZH010000009.1"/>
</dbReference>
<proteinExistence type="predicted"/>
<feature type="transmembrane region" description="Helical" evidence="1">
    <location>
        <begin position="79"/>
        <end position="99"/>
    </location>
</feature>
<organism evidence="2 3">
    <name type="scientific">Variovorax ginsengisoli</name>
    <dbReference type="NCBI Taxonomy" id="363844"/>
    <lineage>
        <taxon>Bacteria</taxon>
        <taxon>Pseudomonadati</taxon>
        <taxon>Pseudomonadota</taxon>
        <taxon>Betaproteobacteria</taxon>
        <taxon>Burkholderiales</taxon>
        <taxon>Comamonadaceae</taxon>
        <taxon>Variovorax</taxon>
    </lineage>
</organism>
<dbReference type="EMBL" id="JAUKVY010000009">
    <property type="protein sequence ID" value="MDO1533523.1"/>
    <property type="molecule type" value="Genomic_DNA"/>
</dbReference>
<evidence type="ECO:0000256" key="1">
    <source>
        <dbReference type="SAM" id="Phobius"/>
    </source>
</evidence>
<protein>
    <recommendedName>
        <fullName evidence="4">Rod shape-determining protein MreD</fullName>
    </recommendedName>
</protein>